<name>A0A2S0WG38_9CORY</name>
<keyword evidence="2" id="KW-1185">Reference proteome</keyword>
<dbReference type="Pfam" id="PF12730">
    <property type="entry name" value="ABC2_membrane_4"/>
    <property type="match status" value="1"/>
</dbReference>
<dbReference type="KEGG" id="clia:C3E79_09615"/>
<evidence type="ECO:0000313" key="2">
    <source>
        <dbReference type="Proteomes" id="UP000244754"/>
    </source>
</evidence>
<gene>
    <name evidence="1" type="ORF">C3E79_09615</name>
</gene>
<evidence type="ECO:0000313" key="1">
    <source>
        <dbReference type="EMBL" id="AWB84696.1"/>
    </source>
</evidence>
<dbReference type="EMBL" id="CP026948">
    <property type="protein sequence ID" value="AWB84696.1"/>
    <property type="molecule type" value="Genomic_DNA"/>
</dbReference>
<sequence length="265" mass="28497">MPPKTTPNTGLLTRGSTVLNLLLAEWTKLRSTASFYWTTGLLLAASALFSVAFTAPADAMAGEGGGNPFAPMLLVMNVGLISSLFVIVQSAMVVTTEYRFGVHTTNFRIAPKRWQVALAKFVLYAILAAAIALIALVIAYSIGSIFHAFTGSWTSNPIARRGLWAVPVGIILLVLFTQGVGWIMRNTAGAVTIVFALQFVVENIIRLIPRVGNSIVEYMPFSNFIAFMVNVPVQGHGITASLAIFAAWALAAWILGVALLLRRDV</sequence>
<proteinExistence type="predicted"/>
<accession>A0A2S0WG38</accession>
<organism evidence="1 2">
    <name type="scientific">Corynebacterium liangguodongii</name>
    <dbReference type="NCBI Taxonomy" id="2079535"/>
    <lineage>
        <taxon>Bacteria</taxon>
        <taxon>Bacillati</taxon>
        <taxon>Actinomycetota</taxon>
        <taxon>Actinomycetes</taxon>
        <taxon>Mycobacteriales</taxon>
        <taxon>Corynebacteriaceae</taxon>
        <taxon>Corynebacterium</taxon>
    </lineage>
</organism>
<dbReference type="AlphaFoldDB" id="A0A2S0WG38"/>
<dbReference type="Proteomes" id="UP000244754">
    <property type="component" value="Chromosome"/>
</dbReference>
<reference evidence="2" key="1">
    <citation type="submission" date="2018-01" db="EMBL/GenBank/DDBJ databases">
        <authorList>
            <person name="Li J."/>
        </authorList>
    </citation>
    <scope>NUCLEOTIDE SEQUENCE [LARGE SCALE GENOMIC DNA]</scope>
    <source>
        <strain evidence="2">2184</strain>
    </source>
</reference>
<protein>
    <submittedName>
        <fullName evidence="1">ABC transporter permease</fullName>
    </submittedName>
</protein>